<proteinExistence type="predicted"/>
<evidence type="ECO:0000313" key="4">
    <source>
        <dbReference type="Proteomes" id="UP001163846"/>
    </source>
</evidence>
<keyword evidence="2" id="KW-0732">Signal</keyword>
<evidence type="ECO:0000256" key="2">
    <source>
        <dbReference type="SAM" id="SignalP"/>
    </source>
</evidence>
<dbReference type="EMBL" id="MU806015">
    <property type="protein sequence ID" value="KAJ3842163.1"/>
    <property type="molecule type" value="Genomic_DNA"/>
</dbReference>
<feature type="signal peptide" evidence="2">
    <location>
        <begin position="1"/>
        <end position="24"/>
    </location>
</feature>
<organism evidence="3 4">
    <name type="scientific">Lentinula raphanica</name>
    <dbReference type="NCBI Taxonomy" id="153919"/>
    <lineage>
        <taxon>Eukaryota</taxon>
        <taxon>Fungi</taxon>
        <taxon>Dikarya</taxon>
        <taxon>Basidiomycota</taxon>
        <taxon>Agaricomycotina</taxon>
        <taxon>Agaricomycetes</taxon>
        <taxon>Agaricomycetidae</taxon>
        <taxon>Agaricales</taxon>
        <taxon>Marasmiineae</taxon>
        <taxon>Omphalotaceae</taxon>
        <taxon>Lentinula</taxon>
    </lineage>
</organism>
<keyword evidence="4" id="KW-1185">Reference proteome</keyword>
<gene>
    <name evidence="3" type="ORF">F5878DRAFT_707671</name>
</gene>
<dbReference type="Proteomes" id="UP001163846">
    <property type="component" value="Unassembled WGS sequence"/>
</dbReference>
<feature type="region of interest" description="Disordered" evidence="1">
    <location>
        <begin position="317"/>
        <end position="336"/>
    </location>
</feature>
<reference evidence="3" key="1">
    <citation type="submission" date="2022-08" db="EMBL/GenBank/DDBJ databases">
        <authorList>
            <consortium name="DOE Joint Genome Institute"/>
            <person name="Min B."/>
            <person name="Riley R."/>
            <person name="Sierra-Patev S."/>
            <person name="Naranjo-Ortiz M."/>
            <person name="Looney B."/>
            <person name="Konkel Z."/>
            <person name="Slot J.C."/>
            <person name="Sakamoto Y."/>
            <person name="Steenwyk J.L."/>
            <person name="Rokas A."/>
            <person name="Carro J."/>
            <person name="Camarero S."/>
            <person name="Ferreira P."/>
            <person name="Molpeceres G."/>
            <person name="Ruiz-Duenas F.J."/>
            <person name="Serrano A."/>
            <person name="Henrissat B."/>
            <person name="Drula E."/>
            <person name="Hughes K.W."/>
            <person name="Mata J.L."/>
            <person name="Ishikawa N.K."/>
            <person name="Vargas-Isla R."/>
            <person name="Ushijima S."/>
            <person name="Smith C.A."/>
            <person name="Ahrendt S."/>
            <person name="Andreopoulos W."/>
            <person name="He G."/>
            <person name="Labutti K."/>
            <person name="Lipzen A."/>
            <person name="Ng V."/>
            <person name="Sandor L."/>
            <person name="Barry K."/>
            <person name="Martinez A.T."/>
            <person name="Xiao Y."/>
            <person name="Gibbons J.G."/>
            <person name="Terashima K."/>
            <person name="Hibbett D.S."/>
            <person name="Grigoriev I.V."/>
        </authorList>
    </citation>
    <scope>NUCLEOTIDE SEQUENCE</scope>
    <source>
        <strain evidence="3">TFB9207</strain>
    </source>
</reference>
<feature type="chain" id="PRO_5041367747" evidence="2">
    <location>
        <begin position="25"/>
        <end position="336"/>
    </location>
</feature>
<evidence type="ECO:0000256" key="1">
    <source>
        <dbReference type="SAM" id="MobiDB-lite"/>
    </source>
</evidence>
<accession>A0AA38PFX7</accession>
<sequence length="336" mass="38442">MPLPSFMRFPFFCLVVGLAAGVCAVLSPVDSNTAHPSLQVLSSRGRSTPEKFTVSFEKRKESTTKHTERAERIMFVLLRSIEEFDLRGTQELRFQGFPGDWTRYEKTSELEAREISGRLRGLRRCRSGCTFIATEINSAPGYWNIDIYKQSDRVVFGRYGVKVNYEVLLHDKATSRGRNPSQHISSPPSLPLLVAFESTKESDQEHTERAEVIMNVLLHKVPQLRLSASRRIFFQNYPGDWTFQGLGNRYPKSISGMLKGAGYCGEGCTFTATEIKGWEGYWNLDIRTPEGRIIGLDRIMVKEEVDIYQREKITRERNEAKRTQDREDAAAKGLYY</sequence>
<evidence type="ECO:0000313" key="3">
    <source>
        <dbReference type="EMBL" id="KAJ3842163.1"/>
    </source>
</evidence>
<comment type="caution">
    <text evidence="3">The sequence shown here is derived from an EMBL/GenBank/DDBJ whole genome shotgun (WGS) entry which is preliminary data.</text>
</comment>
<name>A0AA38PFX7_9AGAR</name>
<protein>
    <submittedName>
        <fullName evidence="3">Uncharacterized protein</fullName>
    </submittedName>
</protein>
<feature type="compositionally biased region" description="Basic and acidic residues" evidence="1">
    <location>
        <begin position="317"/>
        <end position="330"/>
    </location>
</feature>
<dbReference type="AlphaFoldDB" id="A0AA38PFX7"/>